<reference evidence="1" key="1">
    <citation type="submission" date="2009-09" db="EMBL/GenBank/DDBJ databases">
        <authorList>
            <person name="Weinstock G."/>
            <person name="Sodergren E."/>
            <person name="Clifton S."/>
            <person name="Fulton L."/>
            <person name="Fulton B."/>
            <person name="Courtney L."/>
            <person name="Fronick C."/>
            <person name="Harrison M."/>
            <person name="Strong C."/>
            <person name="Farmer C."/>
            <person name="Delahaunty K."/>
            <person name="Markovic C."/>
            <person name="Hall O."/>
            <person name="Minx P."/>
            <person name="Tomlinson C."/>
            <person name="Mitreva M."/>
            <person name="Nelson J."/>
            <person name="Hou S."/>
            <person name="Wollam A."/>
            <person name="Pepin K.H."/>
            <person name="Johnson M."/>
            <person name="Bhonagiri V."/>
            <person name="Nash W.E."/>
            <person name="Warren W."/>
            <person name="Chinwalla A."/>
            <person name="Mardis E.R."/>
            <person name="Wilson R.K."/>
        </authorList>
    </citation>
    <scope>NUCLEOTIDE SEQUENCE [LARGE SCALE GENOMIC DNA]</scope>
    <source>
        <strain evidence="1">DSM 20544</strain>
    </source>
</reference>
<dbReference type="HOGENOM" id="CLU_2699703_0_0_9"/>
<dbReference type="STRING" id="500635.MITSMUL_03841"/>
<dbReference type="AlphaFoldDB" id="C9KKZ0"/>
<comment type="caution">
    <text evidence="1">The sequence shown here is derived from an EMBL/GenBank/DDBJ whole genome shotgun (WGS) entry which is preliminary data.</text>
</comment>
<dbReference type="RefSeq" id="WP_005840155.1">
    <property type="nucleotide sequence ID" value="NZ_GG697141.2"/>
</dbReference>
<proteinExistence type="predicted"/>
<organism evidence="1 2">
    <name type="scientific">Mitsuokella multacida DSM 20544</name>
    <dbReference type="NCBI Taxonomy" id="500635"/>
    <lineage>
        <taxon>Bacteria</taxon>
        <taxon>Bacillati</taxon>
        <taxon>Bacillota</taxon>
        <taxon>Negativicutes</taxon>
        <taxon>Selenomonadales</taxon>
        <taxon>Selenomonadaceae</taxon>
        <taxon>Mitsuokella</taxon>
    </lineage>
</organism>
<dbReference type="Proteomes" id="UP000003671">
    <property type="component" value="Unassembled WGS sequence"/>
</dbReference>
<dbReference type="InterPro" id="IPR049918">
    <property type="entry name" value="HxsD-rel"/>
</dbReference>
<keyword evidence="2" id="KW-1185">Reference proteome</keyword>
<dbReference type="NCBIfam" id="NF038315">
    <property type="entry name" value="HxsD_rel"/>
    <property type="match status" value="1"/>
</dbReference>
<dbReference type="GeneID" id="93480964"/>
<accession>C9KKZ0</accession>
<evidence type="ECO:0000313" key="2">
    <source>
        <dbReference type="Proteomes" id="UP000003671"/>
    </source>
</evidence>
<protein>
    <submittedName>
        <fullName evidence="1">Uncharacterized protein</fullName>
    </submittedName>
</protein>
<dbReference type="EMBL" id="ABWK02000009">
    <property type="protein sequence ID" value="EEX69790.1"/>
    <property type="molecule type" value="Genomic_DNA"/>
</dbReference>
<gene>
    <name evidence="1" type="ORF">MITSMUL_03841</name>
</gene>
<name>C9KKZ0_9FIRM</name>
<evidence type="ECO:0000313" key="1">
    <source>
        <dbReference type="EMBL" id="EEX69790.1"/>
    </source>
</evidence>
<sequence length="77" mass="8739">MRNETSRIYPRALYPVQVIRRAAADYREICRIAVDERPDATICSFADSRAPLPIVMGEFSNYLIELLHAGESRGGRL</sequence>